<dbReference type="EMBL" id="WVUD01000064">
    <property type="protein sequence ID" value="MYL85194.1"/>
    <property type="molecule type" value="Genomic_DNA"/>
</dbReference>
<dbReference type="AlphaFoldDB" id="A0A7C9MXB8"/>
<feature type="domain" description="Type I restriction modification DNA specificity" evidence="4">
    <location>
        <begin position="231"/>
        <end position="377"/>
    </location>
</feature>
<gene>
    <name evidence="5" type="ORF">GTA51_19025</name>
</gene>
<dbReference type="GO" id="GO:0003677">
    <property type="term" value="F:DNA binding"/>
    <property type="evidence" value="ECO:0007669"/>
    <property type="project" value="UniProtKB-KW"/>
</dbReference>
<dbReference type="PANTHER" id="PTHR30408">
    <property type="entry name" value="TYPE-1 RESTRICTION ENZYME ECOKI SPECIFICITY PROTEIN"/>
    <property type="match status" value="1"/>
</dbReference>
<dbReference type="Proteomes" id="UP000482487">
    <property type="component" value="Unassembled WGS sequence"/>
</dbReference>
<feature type="domain" description="Type I restriction modification DNA specificity" evidence="4">
    <location>
        <begin position="70"/>
        <end position="184"/>
    </location>
</feature>
<dbReference type="PANTHER" id="PTHR30408:SF13">
    <property type="entry name" value="TYPE I RESTRICTION ENZYME HINDI SPECIFICITY SUBUNIT"/>
    <property type="match status" value="1"/>
</dbReference>
<organism evidence="5 6">
    <name type="scientific">Solidesulfovibrio aerotolerans</name>
    <dbReference type="NCBI Taxonomy" id="295255"/>
    <lineage>
        <taxon>Bacteria</taxon>
        <taxon>Pseudomonadati</taxon>
        <taxon>Thermodesulfobacteriota</taxon>
        <taxon>Desulfovibrionia</taxon>
        <taxon>Desulfovibrionales</taxon>
        <taxon>Desulfovibrionaceae</taxon>
        <taxon>Solidesulfovibrio</taxon>
    </lineage>
</organism>
<dbReference type="InterPro" id="IPR052021">
    <property type="entry name" value="Type-I_RS_S_subunit"/>
</dbReference>
<keyword evidence="2" id="KW-0680">Restriction system</keyword>
<dbReference type="InterPro" id="IPR000055">
    <property type="entry name" value="Restrct_endonuc_typeI_TRD"/>
</dbReference>
<proteinExistence type="inferred from homology"/>
<keyword evidence="5" id="KW-0255">Endonuclease</keyword>
<evidence type="ECO:0000313" key="6">
    <source>
        <dbReference type="Proteomes" id="UP000482487"/>
    </source>
</evidence>
<accession>A0A7C9MXB8</accession>
<comment type="caution">
    <text evidence="5">The sequence shown here is derived from an EMBL/GenBank/DDBJ whole genome shotgun (WGS) entry which is preliminary data.</text>
</comment>
<keyword evidence="6" id="KW-1185">Reference proteome</keyword>
<keyword evidence="3" id="KW-0238">DNA-binding</keyword>
<dbReference type="GO" id="GO:0004519">
    <property type="term" value="F:endonuclease activity"/>
    <property type="evidence" value="ECO:0007669"/>
    <property type="project" value="UniProtKB-KW"/>
</dbReference>
<dbReference type="CDD" id="cd17243">
    <property type="entry name" value="RMtype1_S_AchA6I-TRD2-CR2_like"/>
    <property type="match status" value="1"/>
</dbReference>
<keyword evidence="5" id="KW-0540">Nuclease</keyword>
<dbReference type="SUPFAM" id="SSF116734">
    <property type="entry name" value="DNA methylase specificity domain"/>
    <property type="match status" value="2"/>
</dbReference>
<evidence type="ECO:0000259" key="4">
    <source>
        <dbReference type="Pfam" id="PF01420"/>
    </source>
</evidence>
<keyword evidence="5" id="KW-0378">Hydrolase</keyword>
<dbReference type="InterPro" id="IPR044946">
    <property type="entry name" value="Restrct_endonuc_typeI_TRD_sf"/>
</dbReference>
<reference evidence="5 6" key="1">
    <citation type="submission" date="2020-01" db="EMBL/GenBank/DDBJ databases">
        <title>Genome sequence of Desulfovibrio aerotolerans DSM 16695(T).</title>
        <authorList>
            <person name="Karnachuk O."/>
            <person name="Avakyan M."/>
            <person name="Mardanov A."/>
            <person name="Kadnikov V."/>
            <person name="Ravin N."/>
        </authorList>
    </citation>
    <scope>NUCLEOTIDE SEQUENCE [LARGE SCALE GENOMIC DNA]</scope>
    <source>
        <strain evidence="5 6">DSM 16695</strain>
    </source>
</reference>
<dbReference type="GO" id="GO:0009307">
    <property type="term" value="P:DNA restriction-modification system"/>
    <property type="evidence" value="ECO:0007669"/>
    <property type="project" value="UniProtKB-KW"/>
</dbReference>
<dbReference type="OrthoDB" id="9798929at2"/>
<evidence type="ECO:0000256" key="2">
    <source>
        <dbReference type="ARBA" id="ARBA00022747"/>
    </source>
</evidence>
<dbReference type="Pfam" id="PF01420">
    <property type="entry name" value="Methylase_S"/>
    <property type="match status" value="2"/>
</dbReference>
<dbReference type="Gene3D" id="3.90.220.20">
    <property type="entry name" value="DNA methylase specificity domains"/>
    <property type="match status" value="2"/>
</dbReference>
<evidence type="ECO:0000313" key="5">
    <source>
        <dbReference type="EMBL" id="MYL85194.1"/>
    </source>
</evidence>
<evidence type="ECO:0000256" key="3">
    <source>
        <dbReference type="ARBA" id="ARBA00023125"/>
    </source>
</evidence>
<sequence>MGDWKALILGDAITSIIDNRGKTPPHQLDKTPYPLVEINAIVGSCRHIQLERVGKYVSKEVYELWFRSGHPLSGDILFSTVGSIAEIALVASEQCCVAQNIIALRPNKNVVKPPFLYYLLKDNRTKSRLISLDISSVQPSIKVPHLLKVPVQLPEIAQQIQIASILGSLDDKIDLNRRMNETLEAMARAIFKDWFVDFGPTRAKMESRAPYLAQEIWDLFPDSLDEEGKPAGWVLEPLAECFEIIGGGTPKTSVAEYWGEGIPWFSVVDTPPPGCVFVVETEKSITSCGLRESSARLVPAGTTIISARGTVGNLAMTGCDMTFNQSCYALRGNGGLGDCFVFLAAQHMVDRLKSMAHGSVFSTITRQTFEATTFPVPGKDFFPCFENVAAPLFMKIQSNVVESRTIAKTRDLLLPKLMSGEIRVKDVEKAVGAVL</sequence>
<protein>
    <submittedName>
        <fullName evidence="5">Restriction endonuclease subunit S</fullName>
    </submittedName>
</protein>
<dbReference type="RefSeq" id="WP_160963933.1">
    <property type="nucleotide sequence ID" value="NZ_WVUD01000064.1"/>
</dbReference>
<comment type="similarity">
    <text evidence="1">Belongs to the type-I restriction system S methylase family.</text>
</comment>
<evidence type="ECO:0000256" key="1">
    <source>
        <dbReference type="ARBA" id="ARBA00010923"/>
    </source>
</evidence>
<name>A0A7C9MXB8_9BACT</name>